<evidence type="ECO:0000313" key="2">
    <source>
        <dbReference type="Proteomes" id="UP000672602"/>
    </source>
</evidence>
<protein>
    <submittedName>
        <fullName evidence="1">PAS domain-containing protein</fullName>
    </submittedName>
</protein>
<evidence type="ECO:0000313" key="1">
    <source>
        <dbReference type="EMBL" id="MBP5856512.1"/>
    </source>
</evidence>
<name>A0A8J7V257_9PROT</name>
<dbReference type="Pfam" id="PF07310">
    <property type="entry name" value="PAS_5"/>
    <property type="match status" value="1"/>
</dbReference>
<dbReference type="AlphaFoldDB" id="A0A8J7V257"/>
<keyword evidence="2" id="KW-1185">Reference proteome</keyword>
<dbReference type="InterPro" id="IPR009922">
    <property type="entry name" value="DUF1457"/>
</dbReference>
<dbReference type="EMBL" id="JAGMWN010000002">
    <property type="protein sequence ID" value="MBP5856512.1"/>
    <property type="molecule type" value="Genomic_DNA"/>
</dbReference>
<accession>A0A8J7V257</accession>
<gene>
    <name evidence="1" type="ORF">KAJ83_05795</name>
</gene>
<comment type="caution">
    <text evidence="1">The sequence shown here is derived from an EMBL/GenBank/DDBJ whole genome shotgun (WGS) entry which is preliminary data.</text>
</comment>
<proteinExistence type="predicted"/>
<dbReference type="RefSeq" id="WP_210681079.1">
    <property type="nucleotide sequence ID" value="NZ_JAGMWN010000002.1"/>
</dbReference>
<organism evidence="1 2">
    <name type="scientific">Marivibrio halodurans</name>
    <dbReference type="NCBI Taxonomy" id="2039722"/>
    <lineage>
        <taxon>Bacteria</taxon>
        <taxon>Pseudomonadati</taxon>
        <taxon>Pseudomonadota</taxon>
        <taxon>Alphaproteobacteria</taxon>
        <taxon>Rhodospirillales</taxon>
        <taxon>Rhodospirillaceae</taxon>
        <taxon>Marivibrio</taxon>
    </lineage>
</organism>
<dbReference type="Proteomes" id="UP000672602">
    <property type="component" value="Unassembled WGS sequence"/>
</dbReference>
<sequence>MAGVADLEHSEYEEKPLGAIESESFGGLALDHVRGEELRRFAANWVAVRGGRLMPMRRDFDPMAVPRLLGRLWLCDFLPAERRFIYRLAGEDINDVYGRSLKGLDLEQVITAGSYANIHRRLLATVETPGIVHVIGRIYIDSDRLLVGERLILPLANEAGEARFVLGATVVEGDWEWDERATVGAPSHYVATLTPLDGGSAKPLPGA</sequence>
<reference evidence="1" key="1">
    <citation type="submission" date="2021-04" db="EMBL/GenBank/DDBJ databases">
        <authorList>
            <person name="Zhang D.-C."/>
        </authorList>
    </citation>
    <scope>NUCLEOTIDE SEQUENCE</scope>
    <source>
        <strain evidence="1">CGMCC 1.15697</strain>
    </source>
</reference>